<gene>
    <name evidence="2" type="ORF">CTM88_12565</name>
</gene>
<proteinExistence type="predicted"/>
<dbReference type="Proteomes" id="UP000240254">
    <property type="component" value="Unassembled WGS sequence"/>
</dbReference>
<comment type="caution">
    <text evidence="2">The sequence shown here is derived from an EMBL/GenBank/DDBJ whole genome shotgun (WGS) entry which is preliminary data.</text>
</comment>
<sequence length="82" mass="9454">MLNRHCGVVVQLTNNVPDIIWHFLHRWSSLFIGKLSGLSRLLFDGKWTRDALVVMLAMASPIHFILLKILESKDEQLSNKLK</sequence>
<reference evidence="2 3" key="1">
    <citation type="submission" date="2018-03" db="EMBL/GenBank/DDBJ databases">
        <title>Whole genome sequencing of Histamine producing bacteria.</title>
        <authorList>
            <person name="Butler K."/>
        </authorList>
    </citation>
    <scope>NUCLEOTIDE SEQUENCE [LARGE SCALE GENOMIC DNA]</scope>
    <source>
        <strain evidence="2 3">BS2</strain>
    </source>
</reference>
<evidence type="ECO:0000313" key="3">
    <source>
        <dbReference type="Proteomes" id="UP000240254"/>
    </source>
</evidence>
<accession>A0A2T3IJI6</accession>
<dbReference type="AlphaFoldDB" id="A0A2T3IJI6"/>
<protein>
    <submittedName>
        <fullName evidence="2">Uncharacterized protein</fullName>
    </submittedName>
</protein>
<keyword evidence="1" id="KW-0472">Membrane</keyword>
<organism evidence="2 3">
    <name type="scientific">Photobacterium aquimaris</name>
    <dbReference type="NCBI Taxonomy" id="512643"/>
    <lineage>
        <taxon>Bacteria</taxon>
        <taxon>Pseudomonadati</taxon>
        <taxon>Pseudomonadota</taxon>
        <taxon>Gammaproteobacteria</taxon>
        <taxon>Vibrionales</taxon>
        <taxon>Vibrionaceae</taxon>
        <taxon>Photobacterium</taxon>
    </lineage>
</organism>
<evidence type="ECO:0000256" key="1">
    <source>
        <dbReference type="SAM" id="Phobius"/>
    </source>
</evidence>
<name>A0A2T3IJI6_9GAMM</name>
<keyword evidence="1" id="KW-0812">Transmembrane</keyword>
<dbReference type="EMBL" id="PYMK01000012">
    <property type="protein sequence ID" value="PSU28500.1"/>
    <property type="molecule type" value="Genomic_DNA"/>
</dbReference>
<keyword evidence="1" id="KW-1133">Transmembrane helix</keyword>
<feature type="transmembrane region" description="Helical" evidence="1">
    <location>
        <begin position="51"/>
        <end position="70"/>
    </location>
</feature>
<evidence type="ECO:0000313" key="2">
    <source>
        <dbReference type="EMBL" id="PSU28500.1"/>
    </source>
</evidence>